<protein>
    <submittedName>
        <fullName evidence="2">Uncharacterized protein</fullName>
    </submittedName>
</protein>
<comment type="caution">
    <text evidence="2">The sequence shown here is derived from an EMBL/GenBank/DDBJ whole genome shotgun (WGS) entry which is preliminary data.</text>
</comment>
<feature type="region of interest" description="Disordered" evidence="1">
    <location>
        <begin position="80"/>
        <end position="126"/>
    </location>
</feature>
<evidence type="ECO:0000313" key="2">
    <source>
        <dbReference type="EMBL" id="KAK0513853.1"/>
    </source>
</evidence>
<feature type="compositionally biased region" description="Polar residues" evidence="1">
    <location>
        <begin position="84"/>
        <end position="95"/>
    </location>
</feature>
<name>A0AA39V2U1_9LECA</name>
<dbReference type="AlphaFoldDB" id="A0AA39V2U1"/>
<evidence type="ECO:0000313" key="3">
    <source>
        <dbReference type="Proteomes" id="UP001166286"/>
    </source>
</evidence>
<organism evidence="2 3">
    <name type="scientific">Cladonia borealis</name>
    <dbReference type="NCBI Taxonomy" id="184061"/>
    <lineage>
        <taxon>Eukaryota</taxon>
        <taxon>Fungi</taxon>
        <taxon>Dikarya</taxon>
        <taxon>Ascomycota</taxon>
        <taxon>Pezizomycotina</taxon>
        <taxon>Lecanoromycetes</taxon>
        <taxon>OSLEUM clade</taxon>
        <taxon>Lecanoromycetidae</taxon>
        <taxon>Lecanorales</taxon>
        <taxon>Lecanorineae</taxon>
        <taxon>Cladoniaceae</taxon>
        <taxon>Cladonia</taxon>
    </lineage>
</organism>
<dbReference type="Proteomes" id="UP001166286">
    <property type="component" value="Unassembled WGS sequence"/>
</dbReference>
<feature type="region of interest" description="Disordered" evidence="1">
    <location>
        <begin position="320"/>
        <end position="358"/>
    </location>
</feature>
<feature type="compositionally biased region" description="Basic residues" evidence="1">
    <location>
        <begin position="347"/>
        <end position="358"/>
    </location>
</feature>
<dbReference type="EMBL" id="JAFEKC020000006">
    <property type="protein sequence ID" value="KAK0513853.1"/>
    <property type="molecule type" value="Genomic_DNA"/>
</dbReference>
<feature type="region of interest" description="Disordered" evidence="1">
    <location>
        <begin position="140"/>
        <end position="161"/>
    </location>
</feature>
<keyword evidence="3" id="KW-1185">Reference proteome</keyword>
<gene>
    <name evidence="2" type="ORF">JMJ35_003575</name>
</gene>
<proteinExistence type="predicted"/>
<reference evidence="2" key="1">
    <citation type="submission" date="2023-03" db="EMBL/GenBank/DDBJ databases">
        <title>Complete genome of Cladonia borealis.</title>
        <authorList>
            <person name="Park H."/>
        </authorList>
    </citation>
    <scope>NUCLEOTIDE SEQUENCE</scope>
    <source>
        <strain evidence="2">ANT050790</strain>
    </source>
</reference>
<sequence>MLPSNATLRSLSRGARAATLAAGAWCSGGQVSDPQRNNAQQECEHQKRIKTYQDNKEDGFQERLAGHSKFPASELARAGITHGQDGQSLHTTNRSEAGESIRTSSVATSTSFDSSEAPESYSPHLDSVLSRRRHDVWVNRPTSDHSDETGETGSCVAPPLTSSQSSCVSGLSVSDGMGERALDQSMRLLGEDGTVGNTFFLRGRILECPFHRITGCQKEFFVANSEAWVKHTQSHFIIKDRRGGRPEPAEHISPPTLNSCGFCEEKFEAINGNTSWGRMMSHVKEHHELGHRLAHARIDFSLVEYLWQNRLLTLSEYRDLKPSKDVPSPPSLSEDEGPVAVLEERRHRVKRSSARRGC</sequence>
<accession>A0AA39V2U1</accession>
<evidence type="ECO:0000256" key="1">
    <source>
        <dbReference type="SAM" id="MobiDB-lite"/>
    </source>
</evidence>
<feature type="compositionally biased region" description="Low complexity" evidence="1">
    <location>
        <begin position="103"/>
        <end position="115"/>
    </location>
</feature>